<sequence>RIHCLLGAESVYVRLSSAIDRLRDVWLRETPYRPVAQWSLLNVLTFNGVSAQKYSLHYLQATKIHTTYRDTCAACSLNNRLDHPFMISSKLISSHTHGITYQLYFFFRFYRVLKIAFSKKDLVDPRTTMSPGQFKRLDRIGIRNSLPSLSTVLIGYFGLCN</sequence>
<dbReference type="EMBL" id="JASPKZ010010257">
    <property type="protein sequence ID" value="KAJ9574839.1"/>
    <property type="molecule type" value="Genomic_DNA"/>
</dbReference>
<accession>A0AAD7Z6J1</accession>
<name>A0AAD7Z6J1_DIPPU</name>
<reference evidence="1" key="2">
    <citation type="submission" date="2023-05" db="EMBL/GenBank/DDBJ databases">
        <authorList>
            <person name="Fouks B."/>
        </authorList>
    </citation>
    <scope>NUCLEOTIDE SEQUENCE</scope>
    <source>
        <strain evidence="1">Stay&amp;Tobe</strain>
        <tissue evidence="1">Testes</tissue>
    </source>
</reference>
<keyword evidence="2" id="KW-1185">Reference proteome</keyword>
<gene>
    <name evidence="1" type="ORF">L9F63_007999</name>
</gene>
<proteinExistence type="predicted"/>
<feature type="non-terminal residue" evidence="1">
    <location>
        <position position="1"/>
    </location>
</feature>
<dbReference type="AlphaFoldDB" id="A0AAD7Z6J1"/>
<evidence type="ECO:0000313" key="1">
    <source>
        <dbReference type="EMBL" id="KAJ9574839.1"/>
    </source>
</evidence>
<organism evidence="1 2">
    <name type="scientific">Diploptera punctata</name>
    <name type="common">Pacific beetle cockroach</name>
    <dbReference type="NCBI Taxonomy" id="6984"/>
    <lineage>
        <taxon>Eukaryota</taxon>
        <taxon>Metazoa</taxon>
        <taxon>Ecdysozoa</taxon>
        <taxon>Arthropoda</taxon>
        <taxon>Hexapoda</taxon>
        <taxon>Insecta</taxon>
        <taxon>Pterygota</taxon>
        <taxon>Neoptera</taxon>
        <taxon>Polyneoptera</taxon>
        <taxon>Dictyoptera</taxon>
        <taxon>Blattodea</taxon>
        <taxon>Blaberoidea</taxon>
        <taxon>Blaberidae</taxon>
        <taxon>Diplopterinae</taxon>
        <taxon>Diploptera</taxon>
    </lineage>
</organism>
<feature type="non-terminal residue" evidence="1">
    <location>
        <position position="161"/>
    </location>
</feature>
<comment type="caution">
    <text evidence="1">The sequence shown here is derived from an EMBL/GenBank/DDBJ whole genome shotgun (WGS) entry which is preliminary data.</text>
</comment>
<evidence type="ECO:0000313" key="2">
    <source>
        <dbReference type="Proteomes" id="UP001233999"/>
    </source>
</evidence>
<reference evidence="1" key="1">
    <citation type="journal article" date="2023" name="IScience">
        <title>Live-bearing cockroach genome reveals convergent evolutionary mechanisms linked to viviparity in insects and beyond.</title>
        <authorList>
            <person name="Fouks B."/>
            <person name="Harrison M.C."/>
            <person name="Mikhailova A.A."/>
            <person name="Marchal E."/>
            <person name="English S."/>
            <person name="Carruthers M."/>
            <person name="Jennings E.C."/>
            <person name="Chiamaka E.L."/>
            <person name="Frigard R.A."/>
            <person name="Pippel M."/>
            <person name="Attardo G.M."/>
            <person name="Benoit J.B."/>
            <person name="Bornberg-Bauer E."/>
            <person name="Tobe S.S."/>
        </authorList>
    </citation>
    <scope>NUCLEOTIDE SEQUENCE</scope>
    <source>
        <strain evidence="1">Stay&amp;Tobe</strain>
    </source>
</reference>
<protein>
    <submittedName>
        <fullName evidence="1">Uncharacterized protein</fullName>
    </submittedName>
</protein>
<dbReference type="Proteomes" id="UP001233999">
    <property type="component" value="Unassembled WGS sequence"/>
</dbReference>